<dbReference type="EMBL" id="BMSX01000001">
    <property type="protein sequence ID" value="GGQ92733.1"/>
    <property type="molecule type" value="Genomic_DNA"/>
</dbReference>
<evidence type="ECO:0000313" key="2">
    <source>
        <dbReference type="Proteomes" id="UP000658320"/>
    </source>
</evidence>
<gene>
    <name evidence="1" type="ORF">GCM10010251_04260</name>
</gene>
<dbReference type="AlphaFoldDB" id="A0A918BVV9"/>
<reference evidence="1" key="2">
    <citation type="submission" date="2020-09" db="EMBL/GenBank/DDBJ databases">
        <authorList>
            <person name="Sun Q."/>
            <person name="Ohkuma M."/>
        </authorList>
    </citation>
    <scope>NUCLEOTIDE SEQUENCE</scope>
    <source>
        <strain evidence="1">JCM 4346</strain>
    </source>
</reference>
<accession>A0A918BVV9</accession>
<proteinExistence type="predicted"/>
<dbReference type="Proteomes" id="UP000658320">
    <property type="component" value="Unassembled WGS sequence"/>
</dbReference>
<sequence length="99" mass="11219">MTEESWQLMCGDRLVGTLRMEAIDMFWTDCAFEPGPEWEVLRPLFDASREAWVRGDREAAMVADQRIRAAGLVLAGSEGGSTITDFLIRIHGGKARFRW</sequence>
<evidence type="ECO:0000313" key="1">
    <source>
        <dbReference type="EMBL" id="GGQ92733.1"/>
    </source>
</evidence>
<comment type="caution">
    <text evidence="1">The sequence shown here is derived from an EMBL/GenBank/DDBJ whole genome shotgun (WGS) entry which is preliminary data.</text>
</comment>
<organism evidence="1 2">
    <name type="scientific">Streptomyces aurantiogriseus</name>
    <dbReference type="NCBI Taxonomy" id="66870"/>
    <lineage>
        <taxon>Bacteria</taxon>
        <taxon>Bacillati</taxon>
        <taxon>Actinomycetota</taxon>
        <taxon>Actinomycetes</taxon>
        <taxon>Kitasatosporales</taxon>
        <taxon>Streptomycetaceae</taxon>
        <taxon>Streptomyces</taxon>
    </lineage>
</organism>
<protein>
    <submittedName>
        <fullName evidence="1">Uncharacterized protein</fullName>
    </submittedName>
</protein>
<reference evidence="1" key="1">
    <citation type="journal article" date="2014" name="Int. J. Syst. Evol. Microbiol.">
        <title>Complete genome sequence of Corynebacterium casei LMG S-19264T (=DSM 44701T), isolated from a smear-ripened cheese.</title>
        <authorList>
            <consortium name="US DOE Joint Genome Institute (JGI-PGF)"/>
            <person name="Walter F."/>
            <person name="Albersmeier A."/>
            <person name="Kalinowski J."/>
            <person name="Ruckert C."/>
        </authorList>
    </citation>
    <scope>NUCLEOTIDE SEQUENCE</scope>
    <source>
        <strain evidence="1">JCM 4346</strain>
    </source>
</reference>
<dbReference type="RefSeq" id="WP_229910756.1">
    <property type="nucleotide sequence ID" value="NZ_BMSX01000001.1"/>
</dbReference>
<keyword evidence="2" id="KW-1185">Reference proteome</keyword>
<name>A0A918BVV9_9ACTN</name>